<gene>
    <name evidence="3" type="ORF">N864_07295</name>
</gene>
<sequence>MTAPTGGSDWRRLDRRMLLIHPFQALVRALPALLALFLARAGSSDSERWELIALPLVLAYGVARWFTTRYRIDGEQIQLKHGVITKQTTTARLDRVRTIDLTAQVWHRVLGLAKVEISTAGTNDRLVLDALSLGAGRALRAELLHRAEAEGAPVAGPSGAPTQERPVDAAWPAPTGEAVAPSGDAAALPGVNAAPVATATGPSDEELLRLDPSWVRFAPFTMSGFLSAAALLGIGLQFANQLADGGRIYVSAYRWAVDRGLLTGVLMVLIAVSVLAIGGYVLSFWGFRLTRNRLGSLYVRRGLLTTRETSIDANRLRGVEIGEPAGLRTVGGARLKAVTTGLGHDAHARSDVLAPPASVEAVRGLARQIVEDDAAVRDPLRPHGAAARRRRHVRALVPCATLAVTLSALTARFDWWTGWFVVAALVLVLGWALARSRYAALGHRVTGRHVVVRSGALNRDRVVLQRDGIVGWTIRQSFFQRRAGVATLVMTTGAGRQHYEAIDVAPATAYGVIAEVHPTLLEQFTCAQRASR</sequence>
<proteinExistence type="predicted"/>
<feature type="transmembrane region" description="Helical" evidence="1">
    <location>
        <begin position="51"/>
        <end position="67"/>
    </location>
</feature>
<keyword evidence="1" id="KW-0472">Membrane</keyword>
<keyword evidence="1" id="KW-0812">Transmembrane</keyword>
<dbReference type="RefSeq" id="WP_034713314.1">
    <property type="nucleotide sequence ID" value="NZ_AWQS01000012.1"/>
</dbReference>
<dbReference type="PIRSF" id="PIRSF026631">
    <property type="entry name" value="UCP026631"/>
    <property type="match status" value="1"/>
</dbReference>
<keyword evidence="1" id="KW-1133">Transmembrane helix</keyword>
<name>W9GQU0_9MICO</name>
<feature type="domain" description="YdbS-like PH" evidence="2">
    <location>
        <begin position="65"/>
        <end position="141"/>
    </location>
</feature>
<feature type="transmembrane region" description="Helical" evidence="1">
    <location>
        <begin position="18"/>
        <end position="39"/>
    </location>
</feature>
<accession>W9GQU0</accession>
<dbReference type="AlphaFoldDB" id="W9GQU0"/>
<feature type="transmembrane region" description="Helical" evidence="1">
    <location>
        <begin position="393"/>
        <end position="410"/>
    </location>
</feature>
<keyword evidence="4" id="KW-1185">Reference proteome</keyword>
<evidence type="ECO:0000256" key="1">
    <source>
        <dbReference type="SAM" id="Phobius"/>
    </source>
</evidence>
<dbReference type="PANTHER" id="PTHR34473:SF2">
    <property type="entry name" value="UPF0699 TRANSMEMBRANE PROTEIN YDBT"/>
    <property type="match status" value="1"/>
</dbReference>
<dbReference type="PANTHER" id="PTHR34473">
    <property type="entry name" value="UPF0699 TRANSMEMBRANE PROTEIN YDBS"/>
    <property type="match status" value="1"/>
</dbReference>
<dbReference type="Proteomes" id="UP000019494">
    <property type="component" value="Unassembled WGS sequence"/>
</dbReference>
<feature type="transmembrane region" description="Helical" evidence="1">
    <location>
        <begin position="416"/>
        <end position="434"/>
    </location>
</feature>
<dbReference type="EMBL" id="AWQS01000012">
    <property type="protein sequence ID" value="EWT07437.1"/>
    <property type="molecule type" value="Genomic_DNA"/>
</dbReference>
<evidence type="ECO:0000259" key="2">
    <source>
        <dbReference type="Pfam" id="PF03703"/>
    </source>
</evidence>
<protein>
    <recommendedName>
        <fullName evidence="2">YdbS-like PH domain-containing protein</fullName>
    </recommendedName>
</protein>
<dbReference type="Pfam" id="PF03703">
    <property type="entry name" value="bPH_2"/>
    <property type="match status" value="2"/>
</dbReference>
<organism evidence="3 4">
    <name type="scientific">Intrasporangium chromatireducens Q5-1</name>
    <dbReference type="NCBI Taxonomy" id="584657"/>
    <lineage>
        <taxon>Bacteria</taxon>
        <taxon>Bacillati</taxon>
        <taxon>Actinomycetota</taxon>
        <taxon>Actinomycetes</taxon>
        <taxon>Micrococcales</taxon>
        <taxon>Intrasporangiaceae</taxon>
        <taxon>Intrasporangium</taxon>
    </lineage>
</organism>
<dbReference type="InterPro" id="IPR014529">
    <property type="entry name" value="UCP026631"/>
</dbReference>
<evidence type="ECO:0000313" key="3">
    <source>
        <dbReference type="EMBL" id="EWT07437.1"/>
    </source>
</evidence>
<feature type="transmembrane region" description="Helical" evidence="1">
    <location>
        <begin position="217"/>
        <end position="240"/>
    </location>
</feature>
<feature type="domain" description="YdbS-like PH" evidence="2">
    <location>
        <begin position="438"/>
        <end position="505"/>
    </location>
</feature>
<reference evidence="4" key="1">
    <citation type="submission" date="2013-08" db="EMBL/GenBank/DDBJ databases">
        <title>Intrasporangium oryzae NRRL B-24470.</title>
        <authorList>
            <person name="Liu H."/>
            <person name="Wang G."/>
        </authorList>
    </citation>
    <scope>NUCLEOTIDE SEQUENCE [LARGE SCALE GENOMIC DNA]</scope>
    <source>
        <strain evidence="4">Q5-1</strain>
    </source>
</reference>
<dbReference type="InterPro" id="IPR005182">
    <property type="entry name" value="YdbS-like_PH"/>
</dbReference>
<comment type="caution">
    <text evidence="3">The sequence shown here is derived from an EMBL/GenBank/DDBJ whole genome shotgun (WGS) entry which is preliminary data.</text>
</comment>
<feature type="transmembrane region" description="Helical" evidence="1">
    <location>
        <begin position="260"/>
        <end position="287"/>
    </location>
</feature>
<dbReference type="PATRIC" id="fig|584657.3.peg.611"/>
<evidence type="ECO:0000313" key="4">
    <source>
        <dbReference type="Proteomes" id="UP000019494"/>
    </source>
</evidence>